<gene>
    <name evidence="7" type="ORF">SAMN04488543_1644</name>
</gene>
<dbReference type="InterPro" id="IPR036271">
    <property type="entry name" value="Tet_transcr_reg_TetR-rel_C_sf"/>
</dbReference>
<organism evidence="7 8">
    <name type="scientific">Friedmanniella luteola</name>
    <dbReference type="NCBI Taxonomy" id="546871"/>
    <lineage>
        <taxon>Bacteria</taxon>
        <taxon>Bacillati</taxon>
        <taxon>Actinomycetota</taxon>
        <taxon>Actinomycetes</taxon>
        <taxon>Propionibacteriales</taxon>
        <taxon>Nocardioidaceae</taxon>
        <taxon>Friedmanniella</taxon>
    </lineage>
</organism>
<dbReference type="SUPFAM" id="SSF48498">
    <property type="entry name" value="Tetracyclin repressor-like, C-terminal domain"/>
    <property type="match status" value="1"/>
</dbReference>
<keyword evidence="8" id="KW-1185">Reference proteome</keyword>
<dbReference type="PANTHER" id="PTHR47506">
    <property type="entry name" value="TRANSCRIPTIONAL REGULATORY PROTEIN"/>
    <property type="match status" value="1"/>
</dbReference>
<dbReference type="STRING" id="546871.SAMN04488543_1644"/>
<dbReference type="PROSITE" id="PS50977">
    <property type="entry name" value="HTH_TETR_2"/>
    <property type="match status" value="1"/>
</dbReference>
<evidence type="ECO:0000256" key="3">
    <source>
        <dbReference type="ARBA" id="ARBA00023163"/>
    </source>
</evidence>
<dbReference type="Proteomes" id="UP000199092">
    <property type="component" value="Chromosome I"/>
</dbReference>
<evidence type="ECO:0000256" key="4">
    <source>
        <dbReference type="PROSITE-ProRule" id="PRU00335"/>
    </source>
</evidence>
<dbReference type="SUPFAM" id="SSF46689">
    <property type="entry name" value="Homeodomain-like"/>
    <property type="match status" value="1"/>
</dbReference>
<keyword evidence="2 4" id="KW-0238">DNA-binding</keyword>
<evidence type="ECO:0000256" key="2">
    <source>
        <dbReference type="ARBA" id="ARBA00023125"/>
    </source>
</evidence>
<sequence>MAGTSTTSGDGARPASKPSAARERILATASRLFYGVGIRAVGVDRVIAESEVARMTFFRHFPSKDDLVVAFLDRRVELARDELAQLRETAGAEWPRAVLAWVADGVATARETEGFRGCEFINTAAEFCDPDHPVRTIAAQHRAWIRDQMREALTELGHPTPASTAEQLLMLRTAAVIAASLEGFEDPDRTFTRTWWSLVA</sequence>
<dbReference type="Gene3D" id="1.10.357.10">
    <property type="entry name" value="Tetracycline Repressor, domain 2"/>
    <property type="match status" value="1"/>
</dbReference>
<proteinExistence type="predicted"/>
<dbReference type="InterPro" id="IPR001647">
    <property type="entry name" value="HTH_TetR"/>
</dbReference>
<evidence type="ECO:0000256" key="5">
    <source>
        <dbReference type="SAM" id="MobiDB-lite"/>
    </source>
</evidence>
<dbReference type="InterPro" id="IPR009057">
    <property type="entry name" value="Homeodomain-like_sf"/>
</dbReference>
<dbReference type="PANTHER" id="PTHR47506:SF1">
    <property type="entry name" value="HTH-TYPE TRANSCRIPTIONAL REGULATOR YJDC"/>
    <property type="match status" value="1"/>
</dbReference>
<evidence type="ECO:0000256" key="1">
    <source>
        <dbReference type="ARBA" id="ARBA00023015"/>
    </source>
</evidence>
<evidence type="ECO:0000313" key="7">
    <source>
        <dbReference type="EMBL" id="SDS39047.1"/>
    </source>
</evidence>
<dbReference type="GO" id="GO:0003677">
    <property type="term" value="F:DNA binding"/>
    <property type="evidence" value="ECO:0007669"/>
    <property type="project" value="UniProtKB-UniRule"/>
</dbReference>
<evidence type="ECO:0000313" key="8">
    <source>
        <dbReference type="Proteomes" id="UP000199092"/>
    </source>
</evidence>
<feature type="DNA-binding region" description="H-T-H motif" evidence="4">
    <location>
        <begin position="42"/>
        <end position="61"/>
    </location>
</feature>
<name>A0A1H1RTI5_9ACTN</name>
<feature type="domain" description="HTH tetR-type" evidence="6">
    <location>
        <begin position="19"/>
        <end position="79"/>
    </location>
</feature>
<keyword evidence="1" id="KW-0805">Transcription regulation</keyword>
<dbReference type="Pfam" id="PF00440">
    <property type="entry name" value="TetR_N"/>
    <property type="match status" value="1"/>
</dbReference>
<dbReference type="EMBL" id="LT629749">
    <property type="protein sequence ID" value="SDS39047.1"/>
    <property type="molecule type" value="Genomic_DNA"/>
</dbReference>
<reference evidence="7 8" key="1">
    <citation type="submission" date="2016-10" db="EMBL/GenBank/DDBJ databases">
        <authorList>
            <person name="de Groot N.N."/>
        </authorList>
    </citation>
    <scope>NUCLEOTIDE SEQUENCE [LARGE SCALE GENOMIC DNA]</scope>
    <source>
        <strain evidence="7 8">DSM 21741</strain>
    </source>
</reference>
<feature type="region of interest" description="Disordered" evidence="5">
    <location>
        <begin position="1"/>
        <end position="20"/>
    </location>
</feature>
<dbReference type="AlphaFoldDB" id="A0A1H1RTI5"/>
<dbReference type="RefSeq" id="WP_172826041.1">
    <property type="nucleotide sequence ID" value="NZ_LT629749.1"/>
</dbReference>
<dbReference type="PRINTS" id="PR00455">
    <property type="entry name" value="HTHTETR"/>
</dbReference>
<evidence type="ECO:0000259" key="6">
    <source>
        <dbReference type="PROSITE" id="PS50977"/>
    </source>
</evidence>
<keyword evidence="3" id="KW-0804">Transcription</keyword>
<accession>A0A1H1RTI5</accession>
<protein>
    <submittedName>
        <fullName evidence="7">DNA-binding transcriptional regulator, AcrR family</fullName>
    </submittedName>
</protein>